<feature type="transmembrane region" description="Helical" evidence="1">
    <location>
        <begin position="32"/>
        <end position="56"/>
    </location>
</feature>
<protein>
    <submittedName>
        <fullName evidence="2">Uncharacterized protein</fullName>
    </submittedName>
</protein>
<evidence type="ECO:0000313" key="2">
    <source>
        <dbReference type="EMBL" id="ESW30346.1"/>
    </source>
</evidence>
<accession>V7CN57</accession>
<evidence type="ECO:0000256" key="1">
    <source>
        <dbReference type="SAM" id="Phobius"/>
    </source>
</evidence>
<dbReference type="EMBL" id="CM002289">
    <property type="protein sequence ID" value="ESW30346.1"/>
    <property type="molecule type" value="Genomic_DNA"/>
</dbReference>
<keyword evidence="1" id="KW-1133">Transmembrane helix</keyword>
<dbReference type="Gramene" id="ESW30346">
    <property type="protein sequence ID" value="ESW30346"/>
    <property type="gene ID" value="PHAVU_002G145500g"/>
</dbReference>
<keyword evidence="1" id="KW-0812">Transmembrane</keyword>
<reference evidence="3" key="1">
    <citation type="journal article" date="2014" name="Nat. Genet.">
        <title>A reference genome for common bean and genome-wide analysis of dual domestications.</title>
        <authorList>
            <person name="Schmutz J."/>
            <person name="McClean P.E."/>
            <person name="Mamidi S."/>
            <person name="Wu G.A."/>
            <person name="Cannon S.B."/>
            <person name="Grimwood J."/>
            <person name="Jenkins J."/>
            <person name="Shu S."/>
            <person name="Song Q."/>
            <person name="Chavarro C."/>
            <person name="Torres-Torres M."/>
            <person name="Geffroy V."/>
            <person name="Moghaddam S.M."/>
            <person name="Gao D."/>
            <person name="Abernathy B."/>
            <person name="Barry K."/>
            <person name="Blair M."/>
            <person name="Brick M.A."/>
            <person name="Chovatia M."/>
            <person name="Gepts P."/>
            <person name="Goodstein D.M."/>
            <person name="Gonzales M."/>
            <person name="Hellsten U."/>
            <person name="Hyten D.L."/>
            <person name="Jia G."/>
            <person name="Kelly J.D."/>
            <person name="Kudrna D."/>
            <person name="Lee R."/>
            <person name="Richard M.M."/>
            <person name="Miklas P.N."/>
            <person name="Osorno J.M."/>
            <person name="Rodrigues J."/>
            <person name="Thareau V."/>
            <person name="Urrea C.A."/>
            <person name="Wang M."/>
            <person name="Yu Y."/>
            <person name="Zhang M."/>
            <person name="Wing R.A."/>
            <person name="Cregan P.B."/>
            <person name="Rokhsar D.S."/>
            <person name="Jackson S.A."/>
        </authorList>
    </citation>
    <scope>NUCLEOTIDE SEQUENCE [LARGE SCALE GENOMIC DNA]</scope>
    <source>
        <strain evidence="3">cv. G19833</strain>
    </source>
</reference>
<dbReference type="Proteomes" id="UP000000226">
    <property type="component" value="Chromosome 2"/>
</dbReference>
<evidence type="ECO:0000313" key="3">
    <source>
        <dbReference type="Proteomes" id="UP000000226"/>
    </source>
</evidence>
<dbReference type="AlphaFoldDB" id="V7CN57"/>
<sequence length="86" mass="9825">MRVDLCLSALVLQVDKLLDVGNRLIHHGVPFHCLYCSMVSLFTVFIAAFITFIGCLHYRQLAAVFSAVSPLIKRKHCEKIQEIFFQ</sequence>
<keyword evidence="3" id="KW-1185">Reference proteome</keyword>
<proteinExistence type="predicted"/>
<name>V7CN57_PHAVU</name>
<organism evidence="2 3">
    <name type="scientific">Phaseolus vulgaris</name>
    <name type="common">Kidney bean</name>
    <name type="synonym">French bean</name>
    <dbReference type="NCBI Taxonomy" id="3885"/>
    <lineage>
        <taxon>Eukaryota</taxon>
        <taxon>Viridiplantae</taxon>
        <taxon>Streptophyta</taxon>
        <taxon>Embryophyta</taxon>
        <taxon>Tracheophyta</taxon>
        <taxon>Spermatophyta</taxon>
        <taxon>Magnoliopsida</taxon>
        <taxon>eudicotyledons</taxon>
        <taxon>Gunneridae</taxon>
        <taxon>Pentapetalae</taxon>
        <taxon>rosids</taxon>
        <taxon>fabids</taxon>
        <taxon>Fabales</taxon>
        <taxon>Fabaceae</taxon>
        <taxon>Papilionoideae</taxon>
        <taxon>50 kb inversion clade</taxon>
        <taxon>NPAAA clade</taxon>
        <taxon>indigoferoid/millettioid clade</taxon>
        <taxon>Phaseoleae</taxon>
        <taxon>Phaseolus</taxon>
    </lineage>
</organism>
<gene>
    <name evidence="2" type="ORF">PHAVU_002G145500g</name>
</gene>
<keyword evidence="1" id="KW-0472">Membrane</keyword>